<dbReference type="EMBL" id="JAEHTE010000001">
    <property type="protein sequence ID" value="MBI6882434.1"/>
    <property type="molecule type" value="Genomic_DNA"/>
</dbReference>
<proteinExistence type="predicted"/>
<protein>
    <submittedName>
        <fullName evidence="1">Uncharacterized protein</fullName>
    </submittedName>
</protein>
<dbReference type="AlphaFoldDB" id="A0A8I1E9S8"/>
<comment type="caution">
    <text evidence="1">The sequence shown here is derived from an EMBL/GenBank/DDBJ whole genome shotgun (WGS) entry which is preliminary data.</text>
</comment>
<name>A0A8I1E9S8_PSEPU</name>
<organism evidence="1 2">
    <name type="scientific">Pseudomonas putida</name>
    <name type="common">Arthrobacter siderocapsulatus</name>
    <dbReference type="NCBI Taxonomy" id="303"/>
    <lineage>
        <taxon>Bacteria</taxon>
        <taxon>Pseudomonadati</taxon>
        <taxon>Pseudomonadota</taxon>
        <taxon>Gammaproteobacteria</taxon>
        <taxon>Pseudomonadales</taxon>
        <taxon>Pseudomonadaceae</taxon>
        <taxon>Pseudomonas</taxon>
    </lineage>
</organism>
<sequence>MPTPIQAGAPAPLVDSWLDLGRIQCAQYSLDSVVHKLANASAIVHIAEPLEKHVLVACPLWISAEPDLEIMGNSKDLDIQLGRLAGFSRHQTMLSHKVNLVTGKQNAI</sequence>
<evidence type="ECO:0000313" key="2">
    <source>
        <dbReference type="Proteomes" id="UP000637061"/>
    </source>
</evidence>
<dbReference type="Proteomes" id="UP000637061">
    <property type="component" value="Unassembled WGS sequence"/>
</dbReference>
<reference evidence="1" key="1">
    <citation type="submission" date="2020-12" db="EMBL/GenBank/DDBJ databases">
        <title>Enhanced detection system for hospital associated transmission using whole genome sequencing surveillance.</title>
        <authorList>
            <person name="Harrison L.H."/>
            <person name="Van Tyne D."/>
            <person name="Marsh J.W."/>
            <person name="Griffith M.P."/>
            <person name="Snyder D.J."/>
            <person name="Cooper V.S."/>
            <person name="Mustapha M."/>
        </authorList>
    </citation>
    <scope>NUCLEOTIDE SEQUENCE</scope>
    <source>
        <strain evidence="1">PSB00042</strain>
    </source>
</reference>
<accession>A0A8I1E9S8</accession>
<evidence type="ECO:0000313" key="1">
    <source>
        <dbReference type="EMBL" id="MBI6882434.1"/>
    </source>
</evidence>
<gene>
    <name evidence="1" type="ORF">JEU22_00705</name>
</gene>
<dbReference type="RefSeq" id="WP_198746052.1">
    <property type="nucleotide sequence ID" value="NZ_JAEHTE010000001.1"/>
</dbReference>